<protein>
    <recommendedName>
        <fullName evidence="4">POTRA domain-containing protein</fullName>
    </recommendedName>
</protein>
<dbReference type="AlphaFoldDB" id="A0A0G0VFX4"/>
<evidence type="ECO:0000313" key="2">
    <source>
        <dbReference type="EMBL" id="KKR99869.1"/>
    </source>
</evidence>
<comment type="caution">
    <text evidence="2">The sequence shown here is derived from an EMBL/GenBank/DDBJ whole genome shotgun (WGS) entry which is preliminary data.</text>
</comment>
<proteinExistence type="predicted"/>
<evidence type="ECO:0000313" key="3">
    <source>
        <dbReference type="Proteomes" id="UP000033930"/>
    </source>
</evidence>
<name>A0A0G0VFX4_9BACT</name>
<sequence length="305" mass="35472">MRRRNFLKSHQANVYKRSRFENPYFSGEKQTSWTRYLIIPGIFFILTLIAWGLIALPMMRIKSIETVGLVTIQPSAVEQTVKDLISKPVFYFFPGDHHWFLQTQKIANQLKEIYQLNEVDVQQVGRRLLITISERITRAIWVSNDRYFFLDENGTIVRELSPEERLEAEEQINTQTQPSNYLQSPIFAIWDTSNSQTQAETSTTTPNPSLENEGGRISTLLLSTIDNFDLLLRSSTIQPISYLIEKPNEIWVTAKTTLGVDIYINGAGDAQEQFDYLQLVLSDYRNQIQDLEYIDLRFGNRIYIR</sequence>
<feature type="transmembrane region" description="Helical" evidence="1">
    <location>
        <begin position="36"/>
        <end position="59"/>
    </location>
</feature>
<reference evidence="2 3" key="1">
    <citation type="journal article" date="2015" name="Nature">
        <title>rRNA introns, odd ribosomes, and small enigmatic genomes across a large radiation of phyla.</title>
        <authorList>
            <person name="Brown C.T."/>
            <person name="Hug L.A."/>
            <person name="Thomas B.C."/>
            <person name="Sharon I."/>
            <person name="Castelle C.J."/>
            <person name="Singh A."/>
            <person name="Wilkins M.J."/>
            <person name="Williams K.H."/>
            <person name="Banfield J.F."/>
        </authorList>
    </citation>
    <scope>NUCLEOTIDE SEQUENCE [LARGE SCALE GENOMIC DNA]</scope>
</reference>
<evidence type="ECO:0000256" key="1">
    <source>
        <dbReference type="SAM" id="Phobius"/>
    </source>
</evidence>
<gene>
    <name evidence="2" type="ORF">UU50_C0002G0051</name>
</gene>
<keyword evidence="1" id="KW-1133">Transmembrane helix</keyword>
<accession>A0A0G0VFX4</accession>
<organism evidence="2 3">
    <name type="scientific">Candidatus Uhrbacteria bacterium GW2011_GWC1_41_20</name>
    <dbReference type="NCBI Taxonomy" id="1618983"/>
    <lineage>
        <taxon>Bacteria</taxon>
        <taxon>Candidatus Uhriibacteriota</taxon>
    </lineage>
</organism>
<keyword evidence="1" id="KW-0472">Membrane</keyword>
<dbReference type="Proteomes" id="UP000033930">
    <property type="component" value="Unassembled WGS sequence"/>
</dbReference>
<keyword evidence="1" id="KW-0812">Transmembrane</keyword>
<dbReference type="EMBL" id="LCAW01000002">
    <property type="protein sequence ID" value="KKR99869.1"/>
    <property type="molecule type" value="Genomic_DNA"/>
</dbReference>
<evidence type="ECO:0008006" key="4">
    <source>
        <dbReference type="Google" id="ProtNLM"/>
    </source>
</evidence>